<evidence type="ECO:0000313" key="1">
    <source>
        <dbReference type="EMBL" id="KAK0614040.1"/>
    </source>
</evidence>
<dbReference type="AlphaFoldDB" id="A0AA39WES9"/>
<name>A0AA39WES9_9PEZI</name>
<keyword evidence="2" id="KW-1185">Reference proteome</keyword>
<protein>
    <submittedName>
        <fullName evidence="1">Uncharacterized protein</fullName>
    </submittedName>
</protein>
<gene>
    <name evidence="1" type="ORF">B0T14DRAFT_293814</name>
</gene>
<sequence>MWASRDETPISSDCAPTDYAPNEEDAAAAKSDISCCHGSSSARRPPHHQSCGLRLPSICRCGRRGPRGVFILPKLSRPLSTTWLFRDTQVAGRVVCLHSVFPHRAMRHTHHGGCRRARGNIPRGKWTTSSRQRATAACLLCCLAQAGRALDRSGPRRMKCRRPAAACSASSHTPRPNLDQFVPLAAVLVPHPSSNPRLLSVFSVSAPPSASVWFVWRSRSN</sequence>
<dbReference type="EMBL" id="JAULSU010000006">
    <property type="protein sequence ID" value="KAK0614040.1"/>
    <property type="molecule type" value="Genomic_DNA"/>
</dbReference>
<proteinExistence type="predicted"/>
<evidence type="ECO:0000313" key="2">
    <source>
        <dbReference type="Proteomes" id="UP001175000"/>
    </source>
</evidence>
<comment type="caution">
    <text evidence="1">The sequence shown here is derived from an EMBL/GenBank/DDBJ whole genome shotgun (WGS) entry which is preliminary data.</text>
</comment>
<dbReference type="Proteomes" id="UP001175000">
    <property type="component" value="Unassembled WGS sequence"/>
</dbReference>
<accession>A0AA39WES9</accession>
<organism evidence="1 2">
    <name type="scientific">Immersiella caudata</name>
    <dbReference type="NCBI Taxonomy" id="314043"/>
    <lineage>
        <taxon>Eukaryota</taxon>
        <taxon>Fungi</taxon>
        <taxon>Dikarya</taxon>
        <taxon>Ascomycota</taxon>
        <taxon>Pezizomycotina</taxon>
        <taxon>Sordariomycetes</taxon>
        <taxon>Sordariomycetidae</taxon>
        <taxon>Sordariales</taxon>
        <taxon>Lasiosphaeriaceae</taxon>
        <taxon>Immersiella</taxon>
    </lineage>
</organism>
<reference evidence="1" key="1">
    <citation type="submission" date="2023-06" db="EMBL/GenBank/DDBJ databases">
        <title>Genome-scale phylogeny and comparative genomics of the fungal order Sordariales.</title>
        <authorList>
            <consortium name="Lawrence Berkeley National Laboratory"/>
            <person name="Hensen N."/>
            <person name="Bonometti L."/>
            <person name="Westerberg I."/>
            <person name="Brannstrom I.O."/>
            <person name="Guillou S."/>
            <person name="Cros-Aarteil S."/>
            <person name="Calhoun S."/>
            <person name="Haridas S."/>
            <person name="Kuo A."/>
            <person name="Mondo S."/>
            <person name="Pangilinan J."/>
            <person name="Riley R."/>
            <person name="Labutti K."/>
            <person name="Andreopoulos B."/>
            <person name="Lipzen A."/>
            <person name="Chen C."/>
            <person name="Yanf M."/>
            <person name="Daum C."/>
            <person name="Ng V."/>
            <person name="Clum A."/>
            <person name="Steindorff A."/>
            <person name="Ohm R."/>
            <person name="Martin F."/>
            <person name="Silar P."/>
            <person name="Natvig D."/>
            <person name="Lalanne C."/>
            <person name="Gautier V."/>
            <person name="Ament-Velasquez S.L."/>
            <person name="Kruys A."/>
            <person name="Hutchinson M.I."/>
            <person name="Powell A.J."/>
            <person name="Barry K."/>
            <person name="Miller A.N."/>
            <person name="Grigoriev I.V."/>
            <person name="Debuchy R."/>
            <person name="Gladieux P."/>
            <person name="Thoren M.H."/>
            <person name="Johannesson H."/>
        </authorList>
    </citation>
    <scope>NUCLEOTIDE SEQUENCE</scope>
    <source>
        <strain evidence="1">CBS 606.72</strain>
    </source>
</reference>